<evidence type="ECO:0000313" key="2">
    <source>
        <dbReference type="Proteomes" id="UP000253472"/>
    </source>
</evidence>
<organism evidence="1 2">
    <name type="scientific">Candida viswanathii</name>
    <dbReference type="NCBI Taxonomy" id="5486"/>
    <lineage>
        <taxon>Eukaryota</taxon>
        <taxon>Fungi</taxon>
        <taxon>Dikarya</taxon>
        <taxon>Ascomycota</taxon>
        <taxon>Saccharomycotina</taxon>
        <taxon>Pichiomycetes</taxon>
        <taxon>Debaryomycetaceae</taxon>
        <taxon>Candida/Lodderomyces clade</taxon>
        <taxon>Candida</taxon>
    </lineage>
</organism>
<protein>
    <submittedName>
        <fullName evidence="1">Protein PET54</fullName>
    </submittedName>
</protein>
<sequence>MSKPTPEATKKLMNLLYSSATSQIASHKPIISDVATPTISRVLYDDSKPTAPLKDLAFDSGKGLGHRRRIPAEHALLSLWPPFRSNVLLFRCTNAYVTRYDMWKMMAAPEVRMYEFTMRPFEMVKRRDPVTLEFLDEYLLVFENQIQAAVYVKETEGKVINGVGLNLLFVKLNHGVMRTMGNQYMCDFDKIGDILGIKEDENAGVVDDAPFANYEPLLDWMNRKRLNYVIVRNWPFGLSTASVLRFLWDYGYDRMVQVESDIQTGKNVVLLKFDKAKDANRFIRNYHGKKWDLLQTKSNKTQREKTFYQPLLCEAI</sequence>
<name>A0A367XQD5_9ASCO</name>
<dbReference type="STRING" id="5486.A0A367XQD5"/>
<comment type="caution">
    <text evidence="1">The sequence shown here is derived from an EMBL/GenBank/DDBJ whole genome shotgun (WGS) entry which is preliminary data.</text>
</comment>
<dbReference type="Proteomes" id="UP000253472">
    <property type="component" value="Unassembled WGS sequence"/>
</dbReference>
<reference evidence="1 2" key="1">
    <citation type="submission" date="2018-06" db="EMBL/GenBank/DDBJ databases">
        <title>Whole genome sequencing of Candida tropicalis (genome annotated by CSBL at Korea University).</title>
        <authorList>
            <person name="Ahn J."/>
        </authorList>
    </citation>
    <scope>NUCLEOTIDE SEQUENCE [LARGE SCALE GENOMIC DNA]</scope>
    <source>
        <strain evidence="1 2">ATCC 20962</strain>
    </source>
</reference>
<accession>A0A367XQD5</accession>
<dbReference type="AlphaFoldDB" id="A0A367XQD5"/>
<proteinExistence type="predicted"/>
<keyword evidence="2" id="KW-1185">Reference proteome</keyword>
<dbReference type="OrthoDB" id="3980520at2759"/>
<dbReference type="EMBL" id="QLNQ01000029">
    <property type="protein sequence ID" value="RCK55827.1"/>
    <property type="molecule type" value="Genomic_DNA"/>
</dbReference>
<gene>
    <name evidence="1" type="primary">PET54</name>
    <name evidence="1" type="ORF">Cantr_05888</name>
</gene>
<evidence type="ECO:0000313" key="1">
    <source>
        <dbReference type="EMBL" id="RCK55827.1"/>
    </source>
</evidence>